<evidence type="ECO:0000256" key="1">
    <source>
        <dbReference type="ARBA" id="ARBA00004123"/>
    </source>
</evidence>
<comment type="caution">
    <text evidence="7">The sequence shown here is derived from an EMBL/GenBank/DDBJ whole genome shotgun (WGS) entry which is preliminary data.</text>
</comment>
<evidence type="ECO:0000259" key="6">
    <source>
        <dbReference type="PROSITE" id="PS50048"/>
    </source>
</evidence>
<name>A0A4R0RU87_9APHY</name>
<keyword evidence="8" id="KW-1185">Reference proteome</keyword>
<dbReference type="PANTHER" id="PTHR47338:SF29">
    <property type="entry name" value="ZN(2)-C6 FUNGAL-TYPE DOMAIN-CONTAINING PROTEIN"/>
    <property type="match status" value="1"/>
</dbReference>
<evidence type="ECO:0000256" key="5">
    <source>
        <dbReference type="ARBA" id="ARBA00023242"/>
    </source>
</evidence>
<dbReference type="InterPro" id="IPR036864">
    <property type="entry name" value="Zn2-C6_fun-type_DNA-bd_sf"/>
</dbReference>
<evidence type="ECO:0000256" key="4">
    <source>
        <dbReference type="ARBA" id="ARBA00023163"/>
    </source>
</evidence>
<evidence type="ECO:0000313" key="7">
    <source>
        <dbReference type="EMBL" id="TCD69269.1"/>
    </source>
</evidence>
<keyword evidence="5" id="KW-0539">Nucleus</keyword>
<evidence type="ECO:0000256" key="3">
    <source>
        <dbReference type="ARBA" id="ARBA00023015"/>
    </source>
</evidence>
<keyword evidence="2" id="KW-0479">Metal-binding</keyword>
<dbReference type="SUPFAM" id="SSF57701">
    <property type="entry name" value="Zn2/Cys6 DNA-binding domain"/>
    <property type="match status" value="1"/>
</dbReference>
<dbReference type="EMBL" id="RWJN01000045">
    <property type="protein sequence ID" value="TCD69269.1"/>
    <property type="molecule type" value="Genomic_DNA"/>
</dbReference>
<sequence length="591" mass="65092">MSPLETVHILSSGQFPNSTVPPRVSMSQAAKEALSRSDTSLPRGAACLPCRKRKMRCDGGRPVCAQCVSRNQSEDCEYATPQGATRTQLLEENIHILEARIQELENPDSPSSSVKLHEPHVLPVNVGPLAQSSHVNERSTTEGQTTLSADEIYLLTDTFSLHASRLGFFMNVPRFISRVRSPQREPGQSALHDVLVSVSCLWGCRLSDGAAMQERQDQLLGLVLEQVASSLSIINSGPLSHDFISFIQAEVLLANYFFTNDRLLEGRYHSSAAVSLTLSLQLNLQKSIRIQDAGLSEPSATLLSGLPSPDDLIQIGERVNAFWTVHSLYKAWAAVLDLPSTVWAGEGPPGTQVEIPWPLSMDACEKGQISISDLDTRCTIMSFLRSGETTPVIELPPLALHSRASLLYTHAAWVSNKFTEDMPAADRTACQEQLHVLHTAVNQFLEEIVALEPIRPIRFLLTTSILTRGALIRLHAKSLKTETRSLETSISAANGILNILQQVNTMEFKYVDPITAVVLSCVGQVYVDEIVRCKLEYERAERSRSGRQLAYVSSLQSSAQQLLICMTDFGRICPLMASRAKQFRTAFATVQ</sequence>
<evidence type="ECO:0000313" key="8">
    <source>
        <dbReference type="Proteomes" id="UP000292702"/>
    </source>
</evidence>
<evidence type="ECO:0000256" key="2">
    <source>
        <dbReference type="ARBA" id="ARBA00022723"/>
    </source>
</evidence>
<dbReference type="GO" id="GO:0005634">
    <property type="term" value="C:nucleus"/>
    <property type="evidence" value="ECO:0007669"/>
    <property type="project" value="UniProtKB-SubCell"/>
</dbReference>
<organism evidence="7 8">
    <name type="scientific">Steccherinum ochraceum</name>
    <dbReference type="NCBI Taxonomy" id="92696"/>
    <lineage>
        <taxon>Eukaryota</taxon>
        <taxon>Fungi</taxon>
        <taxon>Dikarya</taxon>
        <taxon>Basidiomycota</taxon>
        <taxon>Agaricomycotina</taxon>
        <taxon>Agaricomycetes</taxon>
        <taxon>Polyporales</taxon>
        <taxon>Steccherinaceae</taxon>
        <taxon>Steccherinum</taxon>
    </lineage>
</organism>
<dbReference type="STRING" id="92696.A0A4R0RU87"/>
<dbReference type="GO" id="GO:0008270">
    <property type="term" value="F:zinc ion binding"/>
    <property type="evidence" value="ECO:0007669"/>
    <property type="project" value="InterPro"/>
</dbReference>
<dbReference type="CDD" id="cd12148">
    <property type="entry name" value="fungal_TF_MHR"/>
    <property type="match status" value="1"/>
</dbReference>
<feature type="domain" description="Zn(2)-C6 fungal-type" evidence="6">
    <location>
        <begin position="46"/>
        <end position="78"/>
    </location>
</feature>
<dbReference type="Gene3D" id="4.10.240.10">
    <property type="entry name" value="Zn(2)-C6 fungal-type DNA-binding domain"/>
    <property type="match status" value="1"/>
</dbReference>
<dbReference type="PANTHER" id="PTHR47338">
    <property type="entry name" value="ZN(II)2CYS6 TRANSCRIPTION FACTOR (EUROFUNG)-RELATED"/>
    <property type="match status" value="1"/>
</dbReference>
<accession>A0A4R0RU87</accession>
<dbReference type="OrthoDB" id="2309723at2759"/>
<keyword evidence="3" id="KW-0805">Transcription regulation</keyword>
<keyword evidence="4" id="KW-0804">Transcription</keyword>
<dbReference type="PROSITE" id="PS50048">
    <property type="entry name" value="ZN2_CY6_FUNGAL_2"/>
    <property type="match status" value="1"/>
</dbReference>
<protein>
    <recommendedName>
        <fullName evidence="6">Zn(2)-C6 fungal-type domain-containing protein</fullName>
    </recommendedName>
</protein>
<dbReference type="InterPro" id="IPR050815">
    <property type="entry name" value="TF_fung"/>
</dbReference>
<reference evidence="7 8" key="1">
    <citation type="submission" date="2018-11" db="EMBL/GenBank/DDBJ databases">
        <title>Genome assembly of Steccherinum ochraceum LE-BIN_3174, the white-rot fungus of the Steccherinaceae family (The Residual Polyporoid clade, Polyporales, Basidiomycota).</title>
        <authorList>
            <person name="Fedorova T.V."/>
            <person name="Glazunova O.A."/>
            <person name="Landesman E.O."/>
            <person name="Moiseenko K.V."/>
            <person name="Psurtseva N.V."/>
            <person name="Savinova O.S."/>
            <person name="Shakhova N.V."/>
            <person name="Tyazhelova T.V."/>
            <person name="Vasina D.V."/>
        </authorList>
    </citation>
    <scope>NUCLEOTIDE SEQUENCE [LARGE SCALE GENOMIC DNA]</scope>
    <source>
        <strain evidence="7 8">LE-BIN_3174</strain>
    </source>
</reference>
<dbReference type="GO" id="GO:0000981">
    <property type="term" value="F:DNA-binding transcription factor activity, RNA polymerase II-specific"/>
    <property type="evidence" value="ECO:0007669"/>
    <property type="project" value="InterPro"/>
</dbReference>
<dbReference type="PROSITE" id="PS00463">
    <property type="entry name" value="ZN2_CY6_FUNGAL_1"/>
    <property type="match status" value="1"/>
</dbReference>
<dbReference type="InterPro" id="IPR001138">
    <property type="entry name" value="Zn2Cys6_DnaBD"/>
</dbReference>
<proteinExistence type="predicted"/>
<dbReference type="Proteomes" id="UP000292702">
    <property type="component" value="Unassembled WGS sequence"/>
</dbReference>
<comment type="subcellular location">
    <subcellularLocation>
        <location evidence="1">Nucleus</location>
    </subcellularLocation>
</comment>
<dbReference type="AlphaFoldDB" id="A0A4R0RU87"/>
<dbReference type="CDD" id="cd00067">
    <property type="entry name" value="GAL4"/>
    <property type="match status" value="1"/>
</dbReference>
<gene>
    <name evidence="7" type="ORF">EIP91_008204</name>
</gene>
<dbReference type="Pfam" id="PF00172">
    <property type="entry name" value="Zn_clus"/>
    <property type="match status" value="1"/>
</dbReference>
<dbReference type="SMART" id="SM00066">
    <property type="entry name" value="GAL4"/>
    <property type="match status" value="1"/>
</dbReference>